<gene>
    <name evidence="1" type="ORF">QFC24_002114</name>
</gene>
<evidence type="ECO:0000313" key="2">
    <source>
        <dbReference type="Proteomes" id="UP001234202"/>
    </source>
</evidence>
<proteinExistence type="predicted"/>
<reference evidence="1" key="1">
    <citation type="submission" date="2023-04" db="EMBL/GenBank/DDBJ databases">
        <title>Draft Genome sequencing of Naganishia species isolated from polar environments using Oxford Nanopore Technology.</title>
        <authorList>
            <person name="Leo P."/>
            <person name="Venkateswaran K."/>
        </authorList>
    </citation>
    <scope>NUCLEOTIDE SEQUENCE</scope>
    <source>
        <strain evidence="1">DBVPG 5303</strain>
    </source>
</reference>
<accession>A0ACC2XSL2</accession>
<name>A0ACC2XSL2_9TREE</name>
<keyword evidence="2" id="KW-1185">Reference proteome</keyword>
<dbReference type="Proteomes" id="UP001234202">
    <property type="component" value="Unassembled WGS sequence"/>
</dbReference>
<evidence type="ECO:0000313" key="1">
    <source>
        <dbReference type="EMBL" id="KAJ9126376.1"/>
    </source>
</evidence>
<comment type="caution">
    <text evidence="1">The sequence shown here is derived from an EMBL/GenBank/DDBJ whole genome shotgun (WGS) entry which is preliminary data.</text>
</comment>
<dbReference type="EMBL" id="JASBWV010000005">
    <property type="protein sequence ID" value="KAJ9126376.1"/>
    <property type="molecule type" value="Genomic_DNA"/>
</dbReference>
<organism evidence="1 2">
    <name type="scientific">Naganishia onofrii</name>
    <dbReference type="NCBI Taxonomy" id="1851511"/>
    <lineage>
        <taxon>Eukaryota</taxon>
        <taxon>Fungi</taxon>
        <taxon>Dikarya</taxon>
        <taxon>Basidiomycota</taxon>
        <taxon>Agaricomycotina</taxon>
        <taxon>Tremellomycetes</taxon>
        <taxon>Filobasidiales</taxon>
        <taxon>Filobasidiaceae</taxon>
        <taxon>Naganishia</taxon>
    </lineage>
</organism>
<sequence>MDDGIELNFASSGGPVVARKKQGGRWTDRLKANNLAKRRVEKPKANGAAKSTATTAPAAHPNGNTAKTPTFTLPDIAASKRQNATQSNEQRPSKRARVDTHQNQTKAADDDFANVDVAALAKASSGQSKSGNASAYFTNKSSSQQATPGAGSQFISSLFSSNPRRADAKTEVDLERDIKGTTNASNAPLPATVKGDTSTFSGLGLDPLLIRHLKGKMSIERPTRIQRVALSGLLDPTPLTSKTPPGDFSLTPYFDIDPNRSRDAFIQSQTGSGKTLSYLLPILQTLLPLASRKDIGYIDRSVGTLAIILAPTRELARQIDEVLQRILNGMNLSMTESELEKLQNGEGAGQEGDADKDTKMAEEAHKQIYGRYLVSAVLTGGATKNHEKNRLRRGCPILVCTPGRLLDHLQNTSSFKCDKLMWLVLDEADRLIEEGFGETLQGIMKALEGRRKIGLELDSTVGRSTRPRVFKKKPTSAAKVKIPGFSDDEDDAEADDSDWDYETLGPKGQKLQGTNSNATPLNSNTAAVDHTVWPYWNLRRRTILCSATVSGEVQKLAHVALHNPAMYRGTDLPPGEPADLEEPELKPLISTTPVVSTEVEISNEKEEKFTPPSQLDQRYMIVPLKLRLVTLISLMRSLVAKANQAIKTGQQTGGTKIIVFLSCTDSVDFHWQLLGGVSMGHGAPINASGKKKDEEVALNCALLPSTSIMRLHGSLPVATRRSSLQAFASPGSEQDANKNSILLCTSVASRGLDLPLVKAVIQYDLPTEQGINEYVHRVGRTARVGRGGESWAFVEDHEQGWVDWAETGMSNKGDQVQLRQVAVEDVLRRGFGGGSAKSHIEYEARATQVQLAFERWVLESDEHAALARNAFSSYVRAYSTHPAEEKRFFHVKNLHLGHLAKCFALRETPGKIGAGKPAKAKSGGRAQKNGKKGGDDSDNEHDGASANGKKRETDVERRMYEAVRKQGRAVRADGKLGELGNDAYQVYGGGSKDLERMVSGRKF</sequence>
<protein>
    <submittedName>
        <fullName evidence="1">Uncharacterized protein</fullName>
    </submittedName>
</protein>